<proteinExistence type="predicted"/>
<feature type="compositionally biased region" description="Polar residues" evidence="1">
    <location>
        <begin position="27"/>
        <end position="47"/>
    </location>
</feature>
<gene>
    <name evidence="2" type="ORF">OBBRIDRAFT_338634</name>
</gene>
<sequence length="116" mass="12603">MVPFSYQFQVNIVTPAQPRTGALRVNTRSRPLNVQSKRSRGSTVSMGTQGGKWAANAGSPPSASVRMFSRVMVGRRFDLSGDSVTPNVPTLFSGESIFIRAPSVSGRLRQDSCRSR</sequence>
<dbReference type="Proteomes" id="UP000250043">
    <property type="component" value="Unassembled WGS sequence"/>
</dbReference>
<evidence type="ECO:0000313" key="3">
    <source>
        <dbReference type="Proteomes" id="UP000250043"/>
    </source>
</evidence>
<protein>
    <submittedName>
        <fullName evidence="2">Uncharacterized protein</fullName>
    </submittedName>
</protein>
<evidence type="ECO:0000256" key="1">
    <source>
        <dbReference type="SAM" id="MobiDB-lite"/>
    </source>
</evidence>
<keyword evidence="3" id="KW-1185">Reference proteome</keyword>
<organism evidence="2 3">
    <name type="scientific">Obba rivulosa</name>
    <dbReference type="NCBI Taxonomy" id="1052685"/>
    <lineage>
        <taxon>Eukaryota</taxon>
        <taxon>Fungi</taxon>
        <taxon>Dikarya</taxon>
        <taxon>Basidiomycota</taxon>
        <taxon>Agaricomycotina</taxon>
        <taxon>Agaricomycetes</taxon>
        <taxon>Polyporales</taxon>
        <taxon>Gelatoporiaceae</taxon>
        <taxon>Obba</taxon>
    </lineage>
</organism>
<dbReference type="EMBL" id="KV722357">
    <property type="protein sequence ID" value="OCH93264.1"/>
    <property type="molecule type" value="Genomic_DNA"/>
</dbReference>
<dbReference type="AlphaFoldDB" id="A0A8E2DPA8"/>
<accession>A0A8E2DPA8</accession>
<name>A0A8E2DPA8_9APHY</name>
<feature type="region of interest" description="Disordered" evidence="1">
    <location>
        <begin position="27"/>
        <end position="62"/>
    </location>
</feature>
<reference evidence="2 3" key="1">
    <citation type="submission" date="2016-07" db="EMBL/GenBank/DDBJ databases">
        <title>Draft genome of the white-rot fungus Obba rivulosa 3A-2.</title>
        <authorList>
            <consortium name="DOE Joint Genome Institute"/>
            <person name="Miettinen O."/>
            <person name="Riley R."/>
            <person name="Acob R."/>
            <person name="Barry K."/>
            <person name="Cullen D."/>
            <person name="De Vries R."/>
            <person name="Hainaut M."/>
            <person name="Hatakka A."/>
            <person name="Henrissat B."/>
            <person name="Hilden K."/>
            <person name="Kuo R."/>
            <person name="Labutti K."/>
            <person name="Lipzen A."/>
            <person name="Makela M.R."/>
            <person name="Sandor L."/>
            <person name="Spatafora J.W."/>
            <person name="Grigoriev I.V."/>
            <person name="Hibbett D.S."/>
        </authorList>
    </citation>
    <scope>NUCLEOTIDE SEQUENCE [LARGE SCALE GENOMIC DNA]</scope>
    <source>
        <strain evidence="2 3">3A-2</strain>
    </source>
</reference>
<evidence type="ECO:0000313" key="2">
    <source>
        <dbReference type="EMBL" id="OCH93264.1"/>
    </source>
</evidence>